<gene>
    <name evidence="2" type="ORF">PCOR1329_LOCUS30325</name>
</gene>
<feature type="compositionally biased region" description="Basic residues" evidence="1">
    <location>
        <begin position="103"/>
        <end position="112"/>
    </location>
</feature>
<evidence type="ECO:0000313" key="2">
    <source>
        <dbReference type="EMBL" id="CAK0832261.1"/>
    </source>
</evidence>
<reference evidence="2" key="1">
    <citation type="submission" date="2023-10" db="EMBL/GenBank/DDBJ databases">
        <authorList>
            <person name="Chen Y."/>
            <person name="Shah S."/>
            <person name="Dougan E. K."/>
            <person name="Thang M."/>
            <person name="Chan C."/>
        </authorList>
    </citation>
    <scope>NUCLEOTIDE SEQUENCE [LARGE SCALE GENOMIC DNA]</scope>
</reference>
<name>A0ABN9SKI8_9DINO</name>
<feature type="non-terminal residue" evidence="2">
    <location>
        <position position="112"/>
    </location>
</feature>
<sequence>RTARRSGASAGGAERGCRQRRRHGRARAPHAAASGEPVPAEARDGRRAALLPAPEAPPHQWPRHDVAPRGRPVQRRQRLPAGAALGADGEEGHGGLADDMRRLRAGGRVHRT</sequence>
<feature type="compositionally biased region" description="Basic and acidic residues" evidence="1">
    <location>
        <begin position="90"/>
        <end position="102"/>
    </location>
</feature>
<dbReference type="Proteomes" id="UP001189429">
    <property type="component" value="Unassembled WGS sequence"/>
</dbReference>
<proteinExistence type="predicted"/>
<evidence type="ECO:0000256" key="1">
    <source>
        <dbReference type="SAM" id="MobiDB-lite"/>
    </source>
</evidence>
<dbReference type="EMBL" id="CAUYUJ010011615">
    <property type="protein sequence ID" value="CAK0832261.1"/>
    <property type="molecule type" value="Genomic_DNA"/>
</dbReference>
<organism evidence="2 3">
    <name type="scientific">Prorocentrum cordatum</name>
    <dbReference type="NCBI Taxonomy" id="2364126"/>
    <lineage>
        <taxon>Eukaryota</taxon>
        <taxon>Sar</taxon>
        <taxon>Alveolata</taxon>
        <taxon>Dinophyceae</taxon>
        <taxon>Prorocentrales</taxon>
        <taxon>Prorocentraceae</taxon>
        <taxon>Prorocentrum</taxon>
    </lineage>
</organism>
<protein>
    <submittedName>
        <fullName evidence="2">Uncharacterized protein</fullName>
    </submittedName>
</protein>
<feature type="region of interest" description="Disordered" evidence="1">
    <location>
        <begin position="1"/>
        <end position="112"/>
    </location>
</feature>
<comment type="caution">
    <text evidence="2">The sequence shown here is derived from an EMBL/GenBank/DDBJ whole genome shotgun (WGS) entry which is preliminary data.</text>
</comment>
<feature type="non-terminal residue" evidence="2">
    <location>
        <position position="1"/>
    </location>
</feature>
<feature type="compositionally biased region" description="Basic residues" evidence="1">
    <location>
        <begin position="18"/>
        <end position="28"/>
    </location>
</feature>
<accession>A0ABN9SKI8</accession>
<evidence type="ECO:0000313" key="3">
    <source>
        <dbReference type="Proteomes" id="UP001189429"/>
    </source>
</evidence>
<keyword evidence="3" id="KW-1185">Reference proteome</keyword>